<dbReference type="RefSeq" id="WP_085853701.1">
    <property type="nucleotide sequence ID" value="NZ_FOPF01000004.1"/>
</dbReference>
<accession>A0A1Y5SIG8</accession>
<reference evidence="2 3" key="1">
    <citation type="submission" date="2017-03" db="EMBL/GenBank/DDBJ databases">
        <authorList>
            <person name="Afonso C.L."/>
            <person name="Miller P.J."/>
            <person name="Scott M.A."/>
            <person name="Spackman E."/>
            <person name="Goraichik I."/>
            <person name="Dimitrov K.M."/>
            <person name="Suarez D.L."/>
            <person name="Swayne D.E."/>
        </authorList>
    </citation>
    <scope>NUCLEOTIDE SEQUENCE [LARGE SCALE GENOMIC DNA]</scope>
    <source>
        <strain evidence="2 3">CECT 7066</strain>
    </source>
</reference>
<keyword evidence="1" id="KW-0472">Membrane</keyword>
<keyword evidence="1" id="KW-1133">Transmembrane helix</keyword>
<dbReference type="Proteomes" id="UP000193870">
    <property type="component" value="Unassembled WGS sequence"/>
</dbReference>
<evidence type="ECO:0008006" key="4">
    <source>
        <dbReference type="Google" id="ProtNLM"/>
    </source>
</evidence>
<dbReference type="AlphaFoldDB" id="A0A1Y5SIG8"/>
<dbReference type="EMBL" id="FWFV01000004">
    <property type="protein sequence ID" value="SLN39893.1"/>
    <property type="molecule type" value="Genomic_DNA"/>
</dbReference>
<feature type="transmembrane region" description="Helical" evidence="1">
    <location>
        <begin position="39"/>
        <end position="58"/>
    </location>
</feature>
<keyword evidence="3" id="KW-1185">Reference proteome</keyword>
<protein>
    <recommendedName>
        <fullName evidence="4">DUF3329 domain-containing protein</fullName>
    </recommendedName>
</protein>
<sequence>MKFFDVRTPWFRPMWRRILVFGVTAGWSGFELANGNAGWALLFGAAAAWLAYQFFVVFDRAD</sequence>
<gene>
    <name evidence="2" type="ORF">PAM7066_01695</name>
</gene>
<organism evidence="2 3">
    <name type="scientific">Palleronia marisminoris</name>
    <dbReference type="NCBI Taxonomy" id="315423"/>
    <lineage>
        <taxon>Bacteria</taxon>
        <taxon>Pseudomonadati</taxon>
        <taxon>Pseudomonadota</taxon>
        <taxon>Alphaproteobacteria</taxon>
        <taxon>Rhodobacterales</taxon>
        <taxon>Roseobacteraceae</taxon>
        <taxon>Palleronia</taxon>
    </lineage>
</organism>
<evidence type="ECO:0000313" key="3">
    <source>
        <dbReference type="Proteomes" id="UP000193870"/>
    </source>
</evidence>
<keyword evidence="1" id="KW-0812">Transmembrane</keyword>
<proteinExistence type="predicted"/>
<evidence type="ECO:0000313" key="2">
    <source>
        <dbReference type="EMBL" id="SLN39893.1"/>
    </source>
</evidence>
<name>A0A1Y5SIG8_9RHOB</name>
<dbReference type="OrthoDB" id="7362327at2"/>
<evidence type="ECO:0000256" key="1">
    <source>
        <dbReference type="SAM" id="Phobius"/>
    </source>
</evidence>